<accession>A0A0P7B4K2</accession>
<evidence type="ECO:0000313" key="2">
    <source>
        <dbReference type="EMBL" id="KPM36607.1"/>
    </source>
</evidence>
<feature type="transmembrane region" description="Helical" evidence="1">
    <location>
        <begin position="74"/>
        <end position="94"/>
    </location>
</feature>
<feature type="transmembrane region" description="Helical" evidence="1">
    <location>
        <begin position="115"/>
        <end position="136"/>
    </location>
</feature>
<feature type="transmembrane region" description="Helical" evidence="1">
    <location>
        <begin position="196"/>
        <end position="220"/>
    </location>
</feature>
<reference evidence="2 3" key="1">
    <citation type="submission" date="2015-09" db="EMBL/GenBank/DDBJ databases">
        <title>Draft genome of a European isolate of the apple canker pathogen Neonectria ditissima.</title>
        <authorList>
            <person name="Gomez-Cortecero A."/>
            <person name="Harrison R.J."/>
            <person name="Armitage A.D."/>
        </authorList>
    </citation>
    <scope>NUCLEOTIDE SEQUENCE [LARGE SCALE GENOMIC DNA]</scope>
    <source>
        <strain evidence="2 3">R09/05</strain>
    </source>
</reference>
<dbReference type="EMBL" id="LKCW01000197">
    <property type="protein sequence ID" value="KPM36607.1"/>
    <property type="molecule type" value="Genomic_DNA"/>
</dbReference>
<proteinExistence type="predicted"/>
<dbReference type="Proteomes" id="UP000050424">
    <property type="component" value="Unassembled WGS sequence"/>
</dbReference>
<keyword evidence="1" id="KW-0472">Membrane</keyword>
<evidence type="ECO:0000313" key="3">
    <source>
        <dbReference type="Proteomes" id="UP000050424"/>
    </source>
</evidence>
<protein>
    <submittedName>
        <fullName evidence="2">Uncharacterized protein</fullName>
    </submittedName>
</protein>
<dbReference type="AlphaFoldDB" id="A0A0P7B4K2"/>
<keyword evidence="1" id="KW-0812">Transmembrane</keyword>
<feature type="transmembrane region" description="Helical" evidence="1">
    <location>
        <begin position="350"/>
        <end position="366"/>
    </location>
</feature>
<organism evidence="2 3">
    <name type="scientific">Neonectria ditissima</name>
    <dbReference type="NCBI Taxonomy" id="78410"/>
    <lineage>
        <taxon>Eukaryota</taxon>
        <taxon>Fungi</taxon>
        <taxon>Dikarya</taxon>
        <taxon>Ascomycota</taxon>
        <taxon>Pezizomycotina</taxon>
        <taxon>Sordariomycetes</taxon>
        <taxon>Hypocreomycetidae</taxon>
        <taxon>Hypocreales</taxon>
        <taxon>Nectriaceae</taxon>
        <taxon>Neonectria</taxon>
    </lineage>
</organism>
<feature type="transmembrane region" description="Helical" evidence="1">
    <location>
        <begin position="240"/>
        <end position="262"/>
    </location>
</feature>
<keyword evidence="1" id="KW-1133">Transmembrane helix</keyword>
<keyword evidence="3" id="KW-1185">Reference proteome</keyword>
<feature type="transmembrane region" description="Helical" evidence="1">
    <location>
        <begin position="156"/>
        <end position="175"/>
    </location>
</feature>
<dbReference type="OrthoDB" id="3525430at2759"/>
<evidence type="ECO:0000256" key="1">
    <source>
        <dbReference type="SAM" id="Phobius"/>
    </source>
</evidence>
<sequence>MGIVFSHPGKDTFPPGAYAAGATASINGSTITPYLGINSGLYGDIPTKDLPPIPFEWMISPSEITDTCPNASQILAMFAVTEAIIVLLTPVIAYRPAIHFLSRGWLGKRRKGSVALTWTIVFTCQLLANAIIAGMVGNTPGYGHLNMLRLFTVYMARPRFHIVVLGLLRSIVGVERGRDMDKTRIIDKRIDERVEFPYTDAYMTAGVSEMLMLIIGAIFTSVTWRRVPSASVAREYTSDIVSFVSSAPAVMLLCIFAFVPVYKRYGEAFPIEGRRYETARRWGVSVTTDGQASLRVRKTKRKASMAKKVASAAAAAVFMGFVTLVQFTYWARFLELPGVLFCPPKMIESGVVWTVFTIVGTVAGAAS</sequence>
<gene>
    <name evidence="2" type="ORF">AK830_g9964</name>
</gene>
<comment type="caution">
    <text evidence="2">The sequence shown here is derived from an EMBL/GenBank/DDBJ whole genome shotgun (WGS) entry which is preliminary data.</text>
</comment>
<name>A0A0P7B4K2_9HYPO</name>
<feature type="transmembrane region" description="Helical" evidence="1">
    <location>
        <begin position="309"/>
        <end position="330"/>
    </location>
</feature>